<evidence type="ECO:0000256" key="1">
    <source>
        <dbReference type="ARBA" id="ARBA00023015"/>
    </source>
</evidence>
<keyword evidence="6" id="KW-1185">Reference proteome</keyword>
<dbReference type="InterPro" id="IPR051011">
    <property type="entry name" value="Metal_resp_trans_reg"/>
</dbReference>
<comment type="caution">
    <text evidence="5">The sequence shown here is derived from an EMBL/GenBank/DDBJ whole genome shotgun (WGS) entry which is preliminary data.</text>
</comment>
<dbReference type="Pfam" id="PF12840">
    <property type="entry name" value="HTH_20"/>
    <property type="match status" value="1"/>
</dbReference>
<dbReference type="EMBL" id="BAABBN010000015">
    <property type="protein sequence ID" value="GAA3941008.1"/>
    <property type="molecule type" value="Genomic_DNA"/>
</dbReference>
<name>A0ABP7NAA5_9GAMM</name>
<dbReference type="InterPro" id="IPR036388">
    <property type="entry name" value="WH-like_DNA-bd_sf"/>
</dbReference>
<feature type="domain" description="HTH arsR-type" evidence="4">
    <location>
        <begin position="1"/>
        <end position="95"/>
    </location>
</feature>
<keyword evidence="2" id="KW-0238">DNA-binding</keyword>
<organism evidence="5 6">
    <name type="scientific">Litoribacillus peritrichatus</name>
    <dbReference type="NCBI Taxonomy" id="718191"/>
    <lineage>
        <taxon>Bacteria</taxon>
        <taxon>Pseudomonadati</taxon>
        <taxon>Pseudomonadota</taxon>
        <taxon>Gammaproteobacteria</taxon>
        <taxon>Oceanospirillales</taxon>
        <taxon>Oceanospirillaceae</taxon>
        <taxon>Litoribacillus</taxon>
    </lineage>
</organism>
<dbReference type="SMART" id="SM00418">
    <property type="entry name" value="HTH_ARSR"/>
    <property type="match status" value="1"/>
</dbReference>
<dbReference type="PRINTS" id="PR00778">
    <property type="entry name" value="HTHARSR"/>
</dbReference>
<dbReference type="SUPFAM" id="SSF46785">
    <property type="entry name" value="Winged helix' DNA-binding domain"/>
    <property type="match status" value="1"/>
</dbReference>
<reference evidence="6" key="1">
    <citation type="journal article" date="2019" name="Int. J. Syst. Evol. Microbiol.">
        <title>The Global Catalogue of Microorganisms (GCM) 10K type strain sequencing project: providing services to taxonomists for standard genome sequencing and annotation.</title>
        <authorList>
            <consortium name="The Broad Institute Genomics Platform"/>
            <consortium name="The Broad Institute Genome Sequencing Center for Infectious Disease"/>
            <person name="Wu L."/>
            <person name="Ma J."/>
        </authorList>
    </citation>
    <scope>NUCLEOTIDE SEQUENCE [LARGE SCALE GENOMIC DNA]</scope>
    <source>
        <strain evidence="6">JCM 17551</strain>
    </source>
</reference>
<proteinExistence type="predicted"/>
<protein>
    <submittedName>
        <fullName evidence="5">Metalloregulator ArsR/SmtB family transcription factor</fullName>
    </submittedName>
</protein>
<dbReference type="PANTHER" id="PTHR43132:SF2">
    <property type="entry name" value="ARSENICAL RESISTANCE OPERON REPRESSOR ARSR-RELATED"/>
    <property type="match status" value="1"/>
</dbReference>
<dbReference type="InterPro" id="IPR001845">
    <property type="entry name" value="HTH_ArsR_DNA-bd_dom"/>
</dbReference>
<evidence type="ECO:0000313" key="6">
    <source>
        <dbReference type="Proteomes" id="UP001501565"/>
    </source>
</evidence>
<evidence type="ECO:0000259" key="4">
    <source>
        <dbReference type="PROSITE" id="PS50987"/>
    </source>
</evidence>
<dbReference type="Gene3D" id="1.10.10.10">
    <property type="entry name" value="Winged helix-like DNA-binding domain superfamily/Winged helix DNA-binding domain"/>
    <property type="match status" value="1"/>
</dbReference>
<accession>A0ABP7NAA5</accession>
<sequence length="100" mass="10893">MELESAAKAFKELGHPSRLAIFKHLVKAGHQGAPVGELQQALEIPNSTLSHHVSALVASGLVKQHRDGRTLYCIPQFEALRGLIDFLMNECCASDQISTN</sequence>
<keyword evidence="1" id="KW-0805">Transcription regulation</keyword>
<dbReference type="PANTHER" id="PTHR43132">
    <property type="entry name" value="ARSENICAL RESISTANCE OPERON REPRESSOR ARSR-RELATED"/>
    <property type="match status" value="1"/>
</dbReference>
<evidence type="ECO:0000256" key="3">
    <source>
        <dbReference type="ARBA" id="ARBA00023163"/>
    </source>
</evidence>
<dbReference type="CDD" id="cd00090">
    <property type="entry name" value="HTH_ARSR"/>
    <property type="match status" value="1"/>
</dbReference>
<evidence type="ECO:0000313" key="5">
    <source>
        <dbReference type="EMBL" id="GAA3941008.1"/>
    </source>
</evidence>
<dbReference type="NCBIfam" id="NF033788">
    <property type="entry name" value="HTH_metalloreg"/>
    <property type="match status" value="1"/>
</dbReference>
<dbReference type="Proteomes" id="UP001501565">
    <property type="component" value="Unassembled WGS sequence"/>
</dbReference>
<dbReference type="InterPro" id="IPR036390">
    <property type="entry name" value="WH_DNA-bd_sf"/>
</dbReference>
<dbReference type="RefSeq" id="WP_344800546.1">
    <property type="nucleotide sequence ID" value="NZ_BAABBN010000015.1"/>
</dbReference>
<gene>
    <name evidence="5" type="ORF">GCM10022277_41230</name>
</gene>
<evidence type="ECO:0000256" key="2">
    <source>
        <dbReference type="ARBA" id="ARBA00023125"/>
    </source>
</evidence>
<keyword evidence="3" id="KW-0804">Transcription</keyword>
<dbReference type="InterPro" id="IPR011991">
    <property type="entry name" value="ArsR-like_HTH"/>
</dbReference>
<dbReference type="PROSITE" id="PS50987">
    <property type="entry name" value="HTH_ARSR_2"/>
    <property type="match status" value="1"/>
</dbReference>